<keyword evidence="2" id="KW-1185">Reference proteome</keyword>
<dbReference type="AlphaFoldDB" id="A0A7I7T1C9"/>
<dbReference type="Proteomes" id="UP000467148">
    <property type="component" value="Chromosome"/>
</dbReference>
<protein>
    <submittedName>
        <fullName evidence="1">Uncharacterized protein</fullName>
    </submittedName>
</protein>
<gene>
    <name evidence="1" type="ORF">MHEL_02780</name>
</gene>
<dbReference type="EMBL" id="AP022596">
    <property type="protein sequence ID" value="BBY62035.1"/>
    <property type="molecule type" value="Genomic_DNA"/>
</dbReference>
<evidence type="ECO:0000313" key="1">
    <source>
        <dbReference type="EMBL" id="BBY62035.1"/>
    </source>
</evidence>
<organism evidence="1 2">
    <name type="scientific">Mycolicibacterium helvum</name>
    <dbReference type="NCBI Taxonomy" id="1534349"/>
    <lineage>
        <taxon>Bacteria</taxon>
        <taxon>Bacillati</taxon>
        <taxon>Actinomycetota</taxon>
        <taxon>Actinomycetes</taxon>
        <taxon>Mycobacteriales</taxon>
        <taxon>Mycobacteriaceae</taxon>
        <taxon>Mycolicibacterium</taxon>
    </lineage>
</organism>
<dbReference type="KEGG" id="mhev:MHEL_02780"/>
<sequence>MNYRTALGATTLGGAVGYNIEWDGHTVTFPPAGDPEGAVSFKPFREGVLRLRRYAVAMFNSAAGRPMRISLPVVLIPLGGPYDRVSVAAPQSVGGDKEVRHIGFLDDKFVRLLERSGRDAICRLAERSGGEIGCTAIIVRDNDYDGLDFDNPGDLKRAYTDIKLDLPSAAEVAGAIEDFGRLRTDHVLDRLRTFETAEIEIGALSVTLEEGVYKQPSTLNVVSDGVHIGWVALGCLFLKDDRQRAAVLDGLNKLGIPAAAPREPRPEAAESPEWDPNEVPNVFVSWAAGGHSFTWVPPADLPTVPIFRRTFAHYNPTTKTLWVEDERLVAPTCLVAARVGLDVVKIGLPQQSWSLWQQVDRSELRDLSYDHHPYKVRELHPRVAELVPKDLFDQQDLERFAPPEGKTGQEPTELLERLTLRRLALFPNHTYLDELGTCRICGRPAGRFRIPICAETLAYCHRCLAIADKGLSDGYLKKRSIPRATVAVRALADHEFGGAAFVEAQLATVHGDPKHPVQARDIDRRLILRIAIVRRQLAWTHILIDVGLAENGVRLSRGTVLKAMDGHMCYSMLEKAVDDFLHEHGIDHVREPLYPFDEQLNPNTRRRADWLLSDDGTFIEMWGMVDDPAYAEKMREKIELAARHQLRLIGITPADTGSLSAIFADWTRK</sequence>
<name>A0A7I7T1C9_9MYCO</name>
<accession>A0A7I7T1C9</accession>
<evidence type="ECO:0000313" key="2">
    <source>
        <dbReference type="Proteomes" id="UP000467148"/>
    </source>
</evidence>
<reference evidence="1 2" key="1">
    <citation type="journal article" date="2019" name="Emerg. Microbes Infect.">
        <title>Comprehensive subspecies identification of 175 nontuberculous mycobacteria species based on 7547 genomic profiles.</title>
        <authorList>
            <person name="Matsumoto Y."/>
            <person name="Kinjo T."/>
            <person name="Motooka D."/>
            <person name="Nabeya D."/>
            <person name="Jung N."/>
            <person name="Uechi K."/>
            <person name="Horii T."/>
            <person name="Iida T."/>
            <person name="Fujita J."/>
            <person name="Nakamura S."/>
        </authorList>
    </citation>
    <scope>NUCLEOTIDE SEQUENCE [LARGE SCALE GENOMIC DNA]</scope>
    <source>
        <strain evidence="1 2">JCM 30396</strain>
    </source>
</reference>
<proteinExistence type="predicted"/>